<proteinExistence type="predicted"/>
<evidence type="ECO:0000313" key="2">
    <source>
        <dbReference type="Proteomes" id="UP000036122"/>
    </source>
</evidence>
<organism evidence="1 2">
    <name type="scientific">Acinetobacter baumannii MRSN 3527</name>
    <dbReference type="NCBI Taxonomy" id="1409923"/>
    <lineage>
        <taxon>Bacteria</taxon>
        <taxon>Pseudomonadati</taxon>
        <taxon>Pseudomonadota</taxon>
        <taxon>Gammaproteobacteria</taxon>
        <taxon>Moraxellales</taxon>
        <taxon>Moraxellaceae</taxon>
        <taxon>Acinetobacter</taxon>
        <taxon>Acinetobacter calcoaceticus/baumannii complex</taxon>
    </lineage>
</organism>
<sequence>MKKGICKLCDLEKELKRSHVIGRAVFKKALKGANHALRFDKKHNKVVKDQDQWATYMLCGECEHKLNKKYEDYSLNILRNRIKSVKHKKRDNHYEIQGVDQNKLILYLLSIMWRGIESNHEVFKKLKIFDESPLAKNFLKESVKNERVFLTECYDLRISKLVSLIAPFNEMELDFITDIYCNIDNMQRIRFLTIFEGYCFEFFFLTDKSQSLSGLGVLKKNKRILKMPYIDIFSIPEFQKSLSEMIESQKQN</sequence>
<dbReference type="PATRIC" id="fig|1409923.3.peg.3540"/>
<name>A0A0J1A6E7_ACIBA</name>
<accession>A0A0J1A6E7</accession>
<dbReference type="AlphaFoldDB" id="A0A0J1A6E7"/>
<protein>
    <submittedName>
        <fullName evidence="1">Uncharacterized protein</fullName>
    </submittedName>
</protein>
<dbReference type="RefSeq" id="WP_000715267.1">
    <property type="nucleotide sequence ID" value="NZ_JPHZ01000010.1"/>
</dbReference>
<dbReference type="EMBL" id="JPHZ01000010">
    <property type="protein sequence ID" value="KLT90054.1"/>
    <property type="molecule type" value="Genomic_DNA"/>
</dbReference>
<comment type="caution">
    <text evidence="1">The sequence shown here is derived from an EMBL/GenBank/DDBJ whole genome shotgun (WGS) entry which is preliminary data.</text>
</comment>
<gene>
    <name evidence="1" type="ORF">T630_2800</name>
</gene>
<evidence type="ECO:0000313" key="1">
    <source>
        <dbReference type="EMBL" id="KLT90054.1"/>
    </source>
</evidence>
<reference evidence="1 2" key="1">
    <citation type="submission" date="2014-07" db="EMBL/GenBank/DDBJ databases">
        <authorList>
            <person name="Harkins D.M."/>
            <person name="Lesho E."/>
            <person name="Waterman P.E."/>
            <person name="Chan A."/>
            <person name="Fouts D.E."/>
        </authorList>
    </citation>
    <scope>NUCLEOTIDE SEQUENCE [LARGE SCALE GENOMIC DNA]</scope>
    <source>
        <strain evidence="1 2">MRSN 3527</strain>
    </source>
</reference>
<dbReference type="Proteomes" id="UP000036122">
    <property type="component" value="Unassembled WGS sequence"/>
</dbReference>